<dbReference type="SMR" id="A0A251PCH7"/>
<dbReference type="Proteomes" id="UP000006882">
    <property type="component" value="Chromosome G5"/>
</dbReference>
<keyword evidence="2" id="KW-0808">Transferase</keyword>
<protein>
    <submittedName>
        <fullName evidence="5">Uncharacterized protein</fullName>
    </submittedName>
</protein>
<accession>A0A251PCH7</accession>
<dbReference type="EMBL" id="CM007655">
    <property type="protein sequence ID" value="ONI09277.1"/>
    <property type="molecule type" value="Genomic_DNA"/>
</dbReference>
<organism evidence="5 6">
    <name type="scientific">Prunus persica</name>
    <name type="common">Peach</name>
    <name type="synonym">Amygdalus persica</name>
    <dbReference type="NCBI Taxonomy" id="3760"/>
    <lineage>
        <taxon>Eukaryota</taxon>
        <taxon>Viridiplantae</taxon>
        <taxon>Streptophyta</taxon>
        <taxon>Embryophyta</taxon>
        <taxon>Tracheophyta</taxon>
        <taxon>Spermatophyta</taxon>
        <taxon>Magnoliopsida</taxon>
        <taxon>eudicotyledons</taxon>
        <taxon>Gunneridae</taxon>
        <taxon>Pentapetalae</taxon>
        <taxon>rosids</taxon>
        <taxon>fabids</taxon>
        <taxon>Rosales</taxon>
        <taxon>Rosaceae</taxon>
        <taxon>Amygdaloideae</taxon>
        <taxon>Amygdaleae</taxon>
        <taxon>Prunus</taxon>
    </lineage>
</organism>
<dbReference type="SUPFAM" id="SSF53335">
    <property type="entry name" value="S-adenosyl-L-methionine-dependent methyltransferases"/>
    <property type="match status" value="1"/>
</dbReference>
<keyword evidence="1" id="KW-0489">Methyltransferase</keyword>
<proteinExistence type="predicted"/>
<evidence type="ECO:0000256" key="4">
    <source>
        <dbReference type="ARBA" id="ARBA00022842"/>
    </source>
</evidence>
<dbReference type="GO" id="GO:0008757">
    <property type="term" value="F:S-adenosylmethionine-dependent methyltransferase activity"/>
    <property type="evidence" value="ECO:0000318"/>
    <property type="project" value="GO_Central"/>
</dbReference>
<gene>
    <name evidence="5" type="ORF">PRUPE_5G228500</name>
</gene>
<dbReference type="Gramene" id="ONI09277">
    <property type="protein sequence ID" value="ONI09277"/>
    <property type="gene ID" value="PRUPE_5G228500"/>
</dbReference>
<evidence type="ECO:0000256" key="1">
    <source>
        <dbReference type="ARBA" id="ARBA00022603"/>
    </source>
</evidence>
<evidence type="ECO:0000313" key="6">
    <source>
        <dbReference type="Proteomes" id="UP000006882"/>
    </source>
</evidence>
<dbReference type="GO" id="GO:0032259">
    <property type="term" value="P:methylation"/>
    <property type="evidence" value="ECO:0000318"/>
    <property type="project" value="GO_Central"/>
</dbReference>
<dbReference type="Gene3D" id="3.40.50.150">
    <property type="entry name" value="Vaccinia Virus protein VP39"/>
    <property type="match status" value="1"/>
</dbReference>
<dbReference type="GO" id="GO:0046872">
    <property type="term" value="F:metal ion binding"/>
    <property type="evidence" value="ECO:0007669"/>
    <property type="project" value="UniProtKB-KW"/>
</dbReference>
<dbReference type="FunFam" id="3.40.50.150:FF:000103">
    <property type="entry name" value="SABATH methyltransferase 1"/>
    <property type="match status" value="1"/>
</dbReference>
<keyword evidence="3" id="KW-0479">Metal-binding</keyword>
<dbReference type="AlphaFoldDB" id="A0A251PCH7"/>
<dbReference type="OrthoDB" id="1142834at2759"/>
<evidence type="ECO:0000256" key="3">
    <source>
        <dbReference type="ARBA" id="ARBA00022723"/>
    </source>
</evidence>
<dbReference type="Pfam" id="PF03492">
    <property type="entry name" value="Methyltransf_7"/>
    <property type="match status" value="1"/>
</dbReference>
<dbReference type="InterPro" id="IPR042086">
    <property type="entry name" value="MeTrfase_capping"/>
</dbReference>
<reference evidence="5 6" key="1">
    <citation type="journal article" date="2013" name="Nat. Genet.">
        <title>The high-quality draft genome of peach (Prunus persica) identifies unique patterns of genetic diversity, domestication and genome evolution.</title>
        <authorList>
            <consortium name="International Peach Genome Initiative"/>
            <person name="Verde I."/>
            <person name="Abbott A.G."/>
            <person name="Scalabrin S."/>
            <person name="Jung S."/>
            <person name="Shu S."/>
            <person name="Marroni F."/>
            <person name="Zhebentyayeva T."/>
            <person name="Dettori M.T."/>
            <person name="Grimwood J."/>
            <person name="Cattonaro F."/>
            <person name="Zuccolo A."/>
            <person name="Rossini L."/>
            <person name="Jenkins J."/>
            <person name="Vendramin E."/>
            <person name="Meisel L.A."/>
            <person name="Decroocq V."/>
            <person name="Sosinski B."/>
            <person name="Prochnik S."/>
            <person name="Mitros T."/>
            <person name="Policriti A."/>
            <person name="Cipriani G."/>
            <person name="Dondini L."/>
            <person name="Ficklin S."/>
            <person name="Goodstein D.M."/>
            <person name="Xuan P."/>
            <person name="Del Fabbro C."/>
            <person name="Aramini V."/>
            <person name="Copetti D."/>
            <person name="Gonzalez S."/>
            <person name="Horner D.S."/>
            <person name="Falchi R."/>
            <person name="Lucas S."/>
            <person name="Mica E."/>
            <person name="Maldonado J."/>
            <person name="Lazzari B."/>
            <person name="Bielenberg D."/>
            <person name="Pirona R."/>
            <person name="Miculan M."/>
            <person name="Barakat A."/>
            <person name="Testolin R."/>
            <person name="Stella A."/>
            <person name="Tartarini S."/>
            <person name="Tonutti P."/>
            <person name="Arus P."/>
            <person name="Orellana A."/>
            <person name="Wells C."/>
            <person name="Main D."/>
            <person name="Vizzotto G."/>
            <person name="Silva H."/>
            <person name="Salamini F."/>
            <person name="Schmutz J."/>
            <person name="Morgante M."/>
            <person name="Rokhsar D.S."/>
        </authorList>
    </citation>
    <scope>NUCLEOTIDE SEQUENCE [LARGE SCALE GENOMIC DNA]</scope>
    <source>
        <strain evidence="6">cv. Nemared</strain>
    </source>
</reference>
<dbReference type="PANTHER" id="PTHR31009">
    <property type="entry name" value="S-ADENOSYL-L-METHIONINE:CARBOXYL METHYLTRANSFERASE FAMILY PROTEIN"/>
    <property type="match status" value="1"/>
</dbReference>
<keyword evidence="6" id="KW-1185">Reference proteome</keyword>
<evidence type="ECO:0000313" key="5">
    <source>
        <dbReference type="EMBL" id="ONI09277.1"/>
    </source>
</evidence>
<keyword evidence="4" id="KW-0460">Magnesium</keyword>
<dbReference type="InterPro" id="IPR029063">
    <property type="entry name" value="SAM-dependent_MTases_sf"/>
</dbReference>
<sequence length="365" mass="40790">MAAPQESSKFCEAFPMKSGDGPKSYAKNSTFQREAVDVAKQLIVKEIAEKLDIDILLSSKSNTFHIADLGCSTGPNTFSAVEGILEAVQLKYQSQMMNSQVPEFQVFFNDHTTNDFNMLFKSLPQNRPYYAVGVPGSFYGRIFPNASIHFVHSSFSLHWLSRVPKQVVDRNSPAWNKGRIQYSNSTDEVVRAYEAQFAEDMGCFLHARAQEIVHGGLMVIITPGRPNGSSHSDSVANATLLLVGSCLMDMAKEGVLLEEKVDSFNLPMYYMSPQELEAAVEQNGFFSIERLEYLPRVPVDDTVSEKLASHLRAALEGLIKQQFGEEILDELFDRYRKKVEGQLSILDIDSGKPTHFLAALKRKAN</sequence>
<evidence type="ECO:0000256" key="2">
    <source>
        <dbReference type="ARBA" id="ARBA00022679"/>
    </source>
</evidence>
<dbReference type="Gene3D" id="1.10.1200.270">
    <property type="entry name" value="Methyltransferase, alpha-helical capping domain"/>
    <property type="match status" value="1"/>
</dbReference>
<name>A0A251PCH7_PRUPE</name>
<dbReference type="InterPro" id="IPR005299">
    <property type="entry name" value="MeTrfase_7"/>
</dbReference>